<dbReference type="InterPro" id="IPR001647">
    <property type="entry name" value="HTH_TetR"/>
</dbReference>
<evidence type="ECO:0000256" key="3">
    <source>
        <dbReference type="ARBA" id="ARBA00023163"/>
    </source>
</evidence>
<evidence type="ECO:0000259" key="5">
    <source>
        <dbReference type="PROSITE" id="PS50977"/>
    </source>
</evidence>
<dbReference type="Proteomes" id="UP000316096">
    <property type="component" value="Unassembled WGS sequence"/>
</dbReference>
<dbReference type="InterPro" id="IPR009057">
    <property type="entry name" value="Homeodomain-like_sf"/>
</dbReference>
<evidence type="ECO:0000256" key="4">
    <source>
        <dbReference type="PROSITE-ProRule" id="PRU00335"/>
    </source>
</evidence>
<dbReference type="GO" id="GO:0003700">
    <property type="term" value="F:DNA-binding transcription factor activity"/>
    <property type="evidence" value="ECO:0007669"/>
    <property type="project" value="TreeGrafter"/>
</dbReference>
<reference evidence="6 7" key="1">
    <citation type="submission" date="2019-06" db="EMBL/GenBank/DDBJ databases">
        <title>Sequencing the genomes of 1000 actinobacteria strains.</title>
        <authorList>
            <person name="Klenk H.-P."/>
        </authorList>
    </citation>
    <scope>NUCLEOTIDE SEQUENCE [LARGE SCALE GENOMIC DNA]</scope>
    <source>
        <strain evidence="6 7">DSM 102200</strain>
    </source>
</reference>
<keyword evidence="7" id="KW-1185">Reference proteome</keyword>
<dbReference type="EMBL" id="VFOZ01000001">
    <property type="protein sequence ID" value="TQM00959.1"/>
    <property type="molecule type" value="Genomic_DNA"/>
</dbReference>
<dbReference type="PRINTS" id="PR00455">
    <property type="entry name" value="HTHTETR"/>
</dbReference>
<evidence type="ECO:0000256" key="1">
    <source>
        <dbReference type="ARBA" id="ARBA00023015"/>
    </source>
</evidence>
<dbReference type="RefSeq" id="WP_185792518.1">
    <property type="nucleotide sequence ID" value="NZ_VFOZ01000001.1"/>
</dbReference>
<dbReference type="Pfam" id="PF00440">
    <property type="entry name" value="TetR_N"/>
    <property type="match status" value="1"/>
</dbReference>
<dbReference type="InterPro" id="IPR050109">
    <property type="entry name" value="HTH-type_TetR-like_transc_reg"/>
</dbReference>
<dbReference type="SUPFAM" id="SSF46689">
    <property type="entry name" value="Homeodomain-like"/>
    <property type="match status" value="1"/>
</dbReference>
<evidence type="ECO:0000256" key="2">
    <source>
        <dbReference type="ARBA" id="ARBA00023125"/>
    </source>
</evidence>
<feature type="DNA-binding region" description="H-T-H motif" evidence="4">
    <location>
        <begin position="43"/>
        <end position="62"/>
    </location>
</feature>
<dbReference type="PROSITE" id="PS50977">
    <property type="entry name" value="HTH_TETR_2"/>
    <property type="match status" value="1"/>
</dbReference>
<name>A0A543CV85_9ACTN</name>
<evidence type="ECO:0000313" key="6">
    <source>
        <dbReference type="EMBL" id="TQM00959.1"/>
    </source>
</evidence>
<organism evidence="6 7">
    <name type="scientific">Actinoallomurus bryophytorum</name>
    <dbReference type="NCBI Taxonomy" id="1490222"/>
    <lineage>
        <taxon>Bacteria</taxon>
        <taxon>Bacillati</taxon>
        <taxon>Actinomycetota</taxon>
        <taxon>Actinomycetes</taxon>
        <taxon>Streptosporangiales</taxon>
        <taxon>Thermomonosporaceae</taxon>
        <taxon>Actinoallomurus</taxon>
    </lineage>
</organism>
<comment type="caution">
    <text evidence="6">The sequence shown here is derived from an EMBL/GenBank/DDBJ whole genome shotgun (WGS) entry which is preliminary data.</text>
</comment>
<accession>A0A543CV85</accession>
<evidence type="ECO:0000313" key="7">
    <source>
        <dbReference type="Proteomes" id="UP000316096"/>
    </source>
</evidence>
<dbReference type="GO" id="GO:0000976">
    <property type="term" value="F:transcription cis-regulatory region binding"/>
    <property type="evidence" value="ECO:0007669"/>
    <property type="project" value="TreeGrafter"/>
</dbReference>
<dbReference type="PANTHER" id="PTHR30055:SF234">
    <property type="entry name" value="HTH-TYPE TRANSCRIPTIONAL REGULATOR BETI"/>
    <property type="match status" value="1"/>
</dbReference>
<feature type="domain" description="HTH tetR-type" evidence="5">
    <location>
        <begin position="20"/>
        <end position="80"/>
    </location>
</feature>
<gene>
    <name evidence="6" type="ORF">FB559_6700</name>
</gene>
<proteinExistence type="predicted"/>
<sequence>MTAARANTGIRRAPVQRRSRERVQRILDAASELIVEDGLTALSTRTIAERARVPVASLYQYFADKDEILLALVKRDTAEMDAAVDAAVGALSTVSVRTMVAATMRAFLTIYHQRPAFVVIWWRGRSNQVVYDFCRAHNKRIAADLFAFAQAMGMAQDGTVQGVVELAVEVGDRVFQLAFEHDLRGDELVIAEGIELVIGYLERHATPAGIAGVSVQGQDGPA</sequence>
<dbReference type="Gene3D" id="1.10.357.10">
    <property type="entry name" value="Tetracycline Repressor, domain 2"/>
    <property type="match status" value="1"/>
</dbReference>
<keyword evidence="1" id="KW-0805">Transcription regulation</keyword>
<keyword evidence="2 4" id="KW-0238">DNA-binding</keyword>
<dbReference type="PANTHER" id="PTHR30055">
    <property type="entry name" value="HTH-TYPE TRANSCRIPTIONAL REGULATOR RUTR"/>
    <property type="match status" value="1"/>
</dbReference>
<keyword evidence="3" id="KW-0804">Transcription</keyword>
<protein>
    <submittedName>
        <fullName evidence="6">TetR family transcriptional regulator</fullName>
    </submittedName>
</protein>
<dbReference type="AlphaFoldDB" id="A0A543CV85"/>